<name>A0A1F8A407_9EURO</name>
<dbReference type="GeneID" id="34448201"/>
<dbReference type="Proteomes" id="UP000179179">
    <property type="component" value="Unassembled WGS sequence"/>
</dbReference>
<dbReference type="RefSeq" id="XP_022390144.1">
    <property type="nucleotide sequence ID" value="XM_022531940.1"/>
</dbReference>
<accession>A0A1F8A407</accession>
<reference evidence="2 3" key="1">
    <citation type="journal article" date="2016" name="Genome Biol. Evol.">
        <title>Draft genome sequence of an aflatoxigenic Aspergillus species, A. bombycis.</title>
        <authorList>
            <person name="Moore G.G."/>
            <person name="Mack B.M."/>
            <person name="Beltz S.B."/>
            <person name="Gilbert M.K."/>
        </authorList>
    </citation>
    <scope>NUCLEOTIDE SEQUENCE [LARGE SCALE GENOMIC DNA]</scope>
    <source>
        <strain evidence="3">NRRL 26010</strain>
    </source>
</reference>
<feature type="domain" description="MACPF" evidence="1">
    <location>
        <begin position="1"/>
        <end position="254"/>
    </location>
</feature>
<evidence type="ECO:0000313" key="3">
    <source>
        <dbReference type="Proteomes" id="UP000179179"/>
    </source>
</evidence>
<dbReference type="InterPro" id="IPR020864">
    <property type="entry name" value="MACPF"/>
</dbReference>
<organism evidence="2 3">
    <name type="scientific">Aspergillus bombycis</name>
    <dbReference type="NCBI Taxonomy" id="109264"/>
    <lineage>
        <taxon>Eukaryota</taxon>
        <taxon>Fungi</taxon>
        <taxon>Dikarya</taxon>
        <taxon>Ascomycota</taxon>
        <taxon>Pezizomycotina</taxon>
        <taxon>Eurotiomycetes</taxon>
        <taxon>Eurotiomycetidae</taxon>
        <taxon>Eurotiales</taxon>
        <taxon>Aspergillaceae</taxon>
        <taxon>Aspergillus</taxon>
    </lineage>
</organism>
<gene>
    <name evidence="2" type="ORF">ABOM_004811</name>
</gene>
<keyword evidence="3" id="KW-1185">Reference proteome</keyword>
<dbReference type="PROSITE" id="PS51412">
    <property type="entry name" value="MACPF_2"/>
    <property type="match status" value="1"/>
</dbReference>
<proteinExistence type="predicted"/>
<dbReference type="EMBL" id="LYCR01000032">
    <property type="protein sequence ID" value="OGM46427.1"/>
    <property type="molecule type" value="Genomic_DNA"/>
</dbReference>
<dbReference type="Pfam" id="PF01823">
    <property type="entry name" value="MACPF"/>
    <property type="match status" value="1"/>
</dbReference>
<evidence type="ECO:0000313" key="2">
    <source>
        <dbReference type="EMBL" id="OGM46427.1"/>
    </source>
</evidence>
<sequence>MVSQTVYYNGSEADSDLEANPSLSGKYMAVSAGASASFSINKTFHSSYQYSMFDFSQVLLEVGFENFAEEIDVNAIARHVKKLAEFNATRPDVVRKYKDFFGAFGSHVVTGATYGSQFQLNFWASNEDSSVNSNFKADIEAEFNGLTASGRFDASVKKTGQYKAFEKWMQKTCSCQGGDTIIGTKVYSDSTAEDVYRNYERWVEISQQTRGVMALQTRGLWELMAAAMDDELNNRVEDIEQAFDWIVGNPAIHQTKCTLVINSDWGEIGFLNPSAFIVQDPNSPPPPDNTTFSSIKIIWGREHFHDFKGEIRIDFLIQNDGSPVDIELSHGGDGSTGSGACWAIIGDTAERLYEADRLSLLR</sequence>
<protein>
    <recommendedName>
        <fullName evidence="1">MACPF domain-containing protein</fullName>
    </recommendedName>
</protein>
<dbReference type="AlphaFoldDB" id="A0A1F8A407"/>
<evidence type="ECO:0000259" key="1">
    <source>
        <dbReference type="PROSITE" id="PS51412"/>
    </source>
</evidence>
<dbReference type="OrthoDB" id="4250793at2759"/>
<comment type="caution">
    <text evidence="2">The sequence shown here is derived from an EMBL/GenBank/DDBJ whole genome shotgun (WGS) entry which is preliminary data.</text>
</comment>